<dbReference type="PRINTS" id="PR00112">
    <property type="entry name" value="ACYLPHPHTASE"/>
</dbReference>
<feature type="active site" evidence="5">
    <location>
        <position position="36"/>
    </location>
</feature>
<dbReference type="Proteomes" id="UP001597326">
    <property type="component" value="Unassembled WGS sequence"/>
</dbReference>
<dbReference type="PROSITE" id="PS00151">
    <property type="entry name" value="ACYLPHOSPHATASE_2"/>
    <property type="match status" value="1"/>
</dbReference>
<name>A0ABW4S091_9ACTN</name>
<keyword evidence="9" id="KW-1185">Reference proteome</keyword>
<dbReference type="InterPro" id="IPR036046">
    <property type="entry name" value="Acylphosphatase-like_dom_sf"/>
</dbReference>
<dbReference type="PANTHER" id="PTHR47268:SF4">
    <property type="entry name" value="ACYLPHOSPHATASE"/>
    <property type="match status" value="1"/>
</dbReference>
<evidence type="ECO:0000259" key="7">
    <source>
        <dbReference type="PROSITE" id="PS51160"/>
    </source>
</evidence>
<dbReference type="InterPro" id="IPR020456">
    <property type="entry name" value="Acylphosphatase"/>
</dbReference>
<organism evidence="8 9">
    <name type="scientific">Luteococcus peritonei</name>
    <dbReference type="NCBI Taxonomy" id="88874"/>
    <lineage>
        <taxon>Bacteria</taxon>
        <taxon>Bacillati</taxon>
        <taxon>Actinomycetota</taxon>
        <taxon>Actinomycetes</taxon>
        <taxon>Propionibacteriales</taxon>
        <taxon>Propionibacteriaceae</taxon>
        <taxon>Luteococcus</taxon>
    </lineage>
</organism>
<feature type="active site" evidence="5">
    <location>
        <position position="18"/>
    </location>
</feature>
<reference evidence="9" key="1">
    <citation type="journal article" date="2019" name="Int. J. Syst. Evol. Microbiol.">
        <title>The Global Catalogue of Microorganisms (GCM) 10K type strain sequencing project: providing services to taxonomists for standard genome sequencing and annotation.</title>
        <authorList>
            <consortium name="The Broad Institute Genomics Platform"/>
            <consortium name="The Broad Institute Genome Sequencing Center for Infectious Disease"/>
            <person name="Wu L."/>
            <person name="Ma J."/>
        </authorList>
    </citation>
    <scope>NUCLEOTIDE SEQUENCE [LARGE SCALE GENOMIC DNA]</scope>
    <source>
        <strain evidence="9">CAIM 431</strain>
    </source>
</reference>
<sequence>MRAVHCHVHGRVQGVGYRWSCLQRAEEVGAAGWVRNLPDGRVEAWIEGDDEAVEQLLAWCRQGPRWGQVDRVEAREAGPRGFSGFEVR</sequence>
<evidence type="ECO:0000256" key="3">
    <source>
        <dbReference type="ARBA" id="ARBA00015991"/>
    </source>
</evidence>
<evidence type="ECO:0000313" key="8">
    <source>
        <dbReference type="EMBL" id="MFD1891225.1"/>
    </source>
</evidence>
<dbReference type="InterPro" id="IPR001792">
    <property type="entry name" value="Acylphosphatase-like_dom"/>
</dbReference>
<protein>
    <recommendedName>
        <fullName evidence="3 5">acylphosphatase</fullName>
        <ecNumber evidence="2 5">3.6.1.7</ecNumber>
    </recommendedName>
</protein>
<dbReference type="EMBL" id="JBHUFZ010000032">
    <property type="protein sequence ID" value="MFD1891225.1"/>
    <property type="molecule type" value="Genomic_DNA"/>
</dbReference>
<dbReference type="PANTHER" id="PTHR47268">
    <property type="entry name" value="ACYLPHOSPHATASE"/>
    <property type="match status" value="1"/>
</dbReference>
<evidence type="ECO:0000256" key="1">
    <source>
        <dbReference type="ARBA" id="ARBA00005614"/>
    </source>
</evidence>
<keyword evidence="5" id="KW-0378">Hydrolase</keyword>
<feature type="domain" description="Acylphosphatase-like" evidence="7">
    <location>
        <begin position="3"/>
        <end position="88"/>
    </location>
</feature>
<comment type="catalytic activity">
    <reaction evidence="4 5">
        <text>an acyl phosphate + H2O = a carboxylate + phosphate + H(+)</text>
        <dbReference type="Rhea" id="RHEA:14965"/>
        <dbReference type="ChEBI" id="CHEBI:15377"/>
        <dbReference type="ChEBI" id="CHEBI:15378"/>
        <dbReference type="ChEBI" id="CHEBI:29067"/>
        <dbReference type="ChEBI" id="CHEBI:43474"/>
        <dbReference type="ChEBI" id="CHEBI:59918"/>
        <dbReference type="EC" id="3.6.1.7"/>
    </reaction>
</comment>
<evidence type="ECO:0000256" key="5">
    <source>
        <dbReference type="PROSITE-ProRule" id="PRU00520"/>
    </source>
</evidence>
<accession>A0ABW4S091</accession>
<dbReference type="RefSeq" id="WP_343875474.1">
    <property type="nucleotide sequence ID" value="NZ_BAAAIX010000033.1"/>
</dbReference>
<dbReference type="InterPro" id="IPR017968">
    <property type="entry name" value="Acylphosphatase_CS"/>
</dbReference>
<evidence type="ECO:0000256" key="6">
    <source>
        <dbReference type="RuleBase" id="RU004168"/>
    </source>
</evidence>
<dbReference type="SUPFAM" id="SSF54975">
    <property type="entry name" value="Acylphosphatase/BLUF domain-like"/>
    <property type="match status" value="1"/>
</dbReference>
<dbReference type="PROSITE" id="PS51160">
    <property type="entry name" value="ACYLPHOSPHATASE_3"/>
    <property type="match status" value="1"/>
</dbReference>
<evidence type="ECO:0000256" key="2">
    <source>
        <dbReference type="ARBA" id="ARBA00012150"/>
    </source>
</evidence>
<evidence type="ECO:0000313" key="9">
    <source>
        <dbReference type="Proteomes" id="UP001597326"/>
    </source>
</evidence>
<dbReference type="EC" id="3.6.1.7" evidence="2 5"/>
<dbReference type="Pfam" id="PF00708">
    <property type="entry name" value="Acylphosphatase"/>
    <property type="match status" value="1"/>
</dbReference>
<comment type="caution">
    <text evidence="8">The sequence shown here is derived from an EMBL/GenBank/DDBJ whole genome shotgun (WGS) entry which is preliminary data.</text>
</comment>
<comment type="similarity">
    <text evidence="1 6">Belongs to the acylphosphatase family.</text>
</comment>
<gene>
    <name evidence="8" type="ORF">ACFSCS_13690</name>
</gene>
<dbReference type="Gene3D" id="3.30.70.100">
    <property type="match status" value="1"/>
</dbReference>
<evidence type="ECO:0000256" key="4">
    <source>
        <dbReference type="ARBA" id="ARBA00047645"/>
    </source>
</evidence>
<proteinExistence type="inferred from homology"/>